<dbReference type="EMBL" id="BARS01021275">
    <property type="protein sequence ID" value="GAG01782.1"/>
    <property type="molecule type" value="Genomic_DNA"/>
</dbReference>
<organism evidence="1">
    <name type="scientific">marine sediment metagenome</name>
    <dbReference type="NCBI Taxonomy" id="412755"/>
    <lineage>
        <taxon>unclassified sequences</taxon>
        <taxon>metagenomes</taxon>
        <taxon>ecological metagenomes</taxon>
    </lineage>
</organism>
<accession>X0URA8</accession>
<gene>
    <name evidence="1" type="ORF">S01H1_34196</name>
</gene>
<reference evidence="1" key="1">
    <citation type="journal article" date="2014" name="Front. Microbiol.">
        <title>High frequency of phylogenetically diverse reductive dehalogenase-homologous genes in deep subseafloor sedimentary metagenomes.</title>
        <authorList>
            <person name="Kawai M."/>
            <person name="Futagami T."/>
            <person name="Toyoda A."/>
            <person name="Takaki Y."/>
            <person name="Nishi S."/>
            <person name="Hori S."/>
            <person name="Arai W."/>
            <person name="Tsubouchi T."/>
            <person name="Morono Y."/>
            <person name="Uchiyama I."/>
            <person name="Ito T."/>
            <person name="Fujiyama A."/>
            <person name="Inagaki F."/>
            <person name="Takami H."/>
        </authorList>
    </citation>
    <scope>NUCLEOTIDE SEQUENCE</scope>
    <source>
        <strain evidence="1">Expedition CK06-06</strain>
    </source>
</reference>
<sequence length="272" mass="30061">TLTTYSNYFDGNIDEIRISNIARSTNWLNTTYETQNDSAAFMSWGIEETIPPTPFTPSDNVSVSDSITFKYKIPFLDSINVTDAPVYEHQINLDDSVSISDSLAMKRLLALADSVSVSDSLGAIKRLLALADSVNITDAIAYKHDINLSDTISVTDSITFKYFLYLLESVSVADSLFIKHLISLTDSVNVTDSFAAKHSIFILDNISILDDVESDFADACGAIFQLHSDTYRVFLPVPEYGGESGSVNNELVLFDFWTNERDVNSIGLNSEP</sequence>
<dbReference type="AlphaFoldDB" id="X0URA8"/>
<comment type="caution">
    <text evidence="1">The sequence shown here is derived from an EMBL/GenBank/DDBJ whole genome shotgun (WGS) entry which is preliminary data.</text>
</comment>
<proteinExistence type="predicted"/>
<feature type="non-terminal residue" evidence="1">
    <location>
        <position position="272"/>
    </location>
</feature>
<name>X0URA8_9ZZZZ</name>
<feature type="non-terminal residue" evidence="1">
    <location>
        <position position="1"/>
    </location>
</feature>
<evidence type="ECO:0000313" key="1">
    <source>
        <dbReference type="EMBL" id="GAG01782.1"/>
    </source>
</evidence>
<protein>
    <submittedName>
        <fullName evidence="1">Uncharacterized protein</fullName>
    </submittedName>
</protein>